<dbReference type="Pfam" id="PF00231">
    <property type="entry name" value="ATP-synt"/>
    <property type="match status" value="1"/>
</dbReference>
<comment type="subcellular location">
    <subcellularLocation>
        <location evidence="2">Membrane</location>
        <topology evidence="2">Peripheral membrane protein</topology>
    </subcellularLocation>
</comment>
<dbReference type="PRINTS" id="PR00126">
    <property type="entry name" value="ATPASEGAMMA"/>
</dbReference>
<dbReference type="GO" id="GO:0045259">
    <property type="term" value="C:proton-transporting ATP synthase complex"/>
    <property type="evidence" value="ECO:0007669"/>
    <property type="project" value="UniProtKB-KW"/>
</dbReference>
<gene>
    <name evidence="10" type="ORF">SAMN05444004_14010</name>
</gene>
<keyword evidence="4" id="KW-0813">Transport</keyword>
<evidence type="ECO:0000256" key="5">
    <source>
        <dbReference type="ARBA" id="ARBA00022781"/>
    </source>
</evidence>
<reference evidence="11" key="1">
    <citation type="submission" date="2016-10" db="EMBL/GenBank/DDBJ databases">
        <authorList>
            <person name="Varghese N."/>
            <person name="Submissions S."/>
        </authorList>
    </citation>
    <scope>NUCLEOTIDE SEQUENCE [LARGE SCALE GENOMIC DNA]</scope>
    <source>
        <strain evidence="11">DSM 100420</strain>
    </source>
</reference>
<dbReference type="STRING" id="1244108.SAMN05444004_14010"/>
<evidence type="ECO:0000256" key="4">
    <source>
        <dbReference type="ARBA" id="ARBA00022448"/>
    </source>
</evidence>
<dbReference type="AlphaFoldDB" id="A0A1H3UJB5"/>
<evidence type="ECO:0000256" key="3">
    <source>
        <dbReference type="ARBA" id="ARBA00007681"/>
    </source>
</evidence>
<dbReference type="OrthoDB" id="6169121at2"/>
<dbReference type="InterPro" id="IPR000131">
    <property type="entry name" value="ATP_synth_F1_gsu"/>
</dbReference>
<dbReference type="SUPFAM" id="SSF52943">
    <property type="entry name" value="ATP synthase (F1-ATPase), gamma subunit"/>
    <property type="match status" value="1"/>
</dbReference>
<dbReference type="Proteomes" id="UP000198914">
    <property type="component" value="Unassembled WGS sequence"/>
</dbReference>
<evidence type="ECO:0000256" key="7">
    <source>
        <dbReference type="ARBA" id="ARBA00023136"/>
    </source>
</evidence>
<evidence type="ECO:0000256" key="8">
    <source>
        <dbReference type="ARBA" id="ARBA00023196"/>
    </source>
</evidence>
<dbReference type="PROSITE" id="PS00153">
    <property type="entry name" value="ATPASE_GAMMA"/>
    <property type="match status" value="1"/>
</dbReference>
<protein>
    <submittedName>
        <fullName evidence="10">F-type H+-transporting ATPase subunit gamma</fullName>
    </submittedName>
</protein>
<sequence>MTERLADVSARIDGIRQLGAVVNAMKGIAAARANTARAELEAVDTYTATIAAAISDALGHANPAPPAETCGGQVDGGTGLLVFCAEQGFAGAFSERVLDSIKEDLATTSLFLIGTRGKSIAAARGLHPVWSAPMSSHTPGIPKLADRIAKAIYRALGEGRFERMDLIHAGWASGQPQVVRQVLLPVDLSDLPPPGATRPLTQLPTDALVNSLSGDYLHALVCKAALHAFAAENEARMEAMSAAGSQITRELGDFEATLRRVRQEAITAEIIELGTGAASARNAR</sequence>
<dbReference type="GO" id="GO:0046933">
    <property type="term" value="F:proton-transporting ATP synthase activity, rotational mechanism"/>
    <property type="evidence" value="ECO:0007669"/>
    <property type="project" value="InterPro"/>
</dbReference>
<evidence type="ECO:0000313" key="11">
    <source>
        <dbReference type="Proteomes" id="UP000198914"/>
    </source>
</evidence>
<dbReference type="Gene3D" id="3.40.1380.10">
    <property type="match status" value="1"/>
</dbReference>
<dbReference type="Gene3D" id="1.10.287.80">
    <property type="entry name" value="ATP synthase, gamma subunit, helix hairpin domain"/>
    <property type="match status" value="1"/>
</dbReference>
<keyword evidence="11" id="KW-1185">Reference proteome</keyword>
<proteinExistence type="inferred from homology"/>
<evidence type="ECO:0000256" key="9">
    <source>
        <dbReference type="ARBA" id="ARBA00023310"/>
    </source>
</evidence>
<dbReference type="EMBL" id="FNPX01000040">
    <property type="protein sequence ID" value="SDZ62520.1"/>
    <property type="molecule type" value="Genomic_DNA"/>
</dbReference>
<evidence type="ECO:0000256" key="2">
    <source>
        <dbReference type="ARBA" id="ARBA00004170"/>
    </source>
</evidence>
<keyword evidence="6" id="KW-0406">Ion transport</keyword>
<keyword evidence="5" id="KW-0375">Hydrogen ion transport</keyword>
<comment type="similarity">
    <text evidence="3">Belongs to the ATPase gamma chain family.</text>
</comment>
<comment type="function">
    <text evidence="1">Produces ATP from ADP in the presence of a proton gradient across the membrane. The gamma chain is believed to be important in regulating ATPase activity and the flow of protons through the CF(0) complex.</text>
</comment>
<dbReference type="InterPro" id="IPR035968">
    <property type="entry name" value="ATP_synth_F1_ATPase_gsu"/>
</dbReference>
<evidence type="ECO:0000313" key="10">
    <source>
        <dbReference type="EMBL" id="SDZ62520.1"/>
    </source>
</evidence>
<dbReference type="RefSeq" id="WP_092648013.1">
    <property type="nucleotide sequence ID" value="NZ_FNPX01000040.1"/>
</dbReference>
<keyword evidence="8" id="KW-0139">CF(1)</keyword>
<accession>A0A1H3UJB5</accession>
<name>A0A1H3UJB5_9RHOB</name>
<keyword evidence="9" id="KW-0066">ATP synthesis</keyword>
<keyword evidence="7" id="KW-0472">Membrane</keyword>
<dbReference type="InterPro" id="IPR023632">
    <property type="entry name" value="ATP_synth_F1_gsu_CS"/>
</dbReference>
<evidence type="ECO:0000256" key="1">
    <source>
        <dbReference type="ARBA" id="ARBA00003456"/>
    </source>
</evidence>
<evidence type="ECO:0000256" key="6">
    <source>
        <dbReference type="ARBA" id="ARBA00023065"/>
    </source>
</evidence>
<organism evidence="10 11">
    <name type="scientific">Jannaschia faecimaris</name>
    <dbReference type="NCBI Taxonomy" id="1244108"/>
    <lineage>
        <taxon>Bacteria</taxon>
        <taxon>Pseudomonadati</taxon>
        <taxon>Pseudomonadota</taxon>
        <taxon>Alphaproteobacteria</taxon>
        <taxon>Rhodobacterales</taxon>
        <taxon>Roseobacteraceae</taxon>
        <taxon>Jannaschia</taxon>
    </lineage>
</organism>